<dbReference type="PROSITE" id="PS51127">
    <property type="entry name" value="BIG1"/>
    <property type="match status" value="1"/>
</dbReference>
<organism evidence="4 5">
    <name type="scientific">Alicyclobacillus cycloheptanicus</name>
    <dbReference type="NCBI Taxonomy" id="1457"/>
    <lineage>
        <taxon>Bacteria</taxon>
        <taxon>Bacillati</taxon>
        <taxon>Bacillota</taxon>
        <taxon>Bacilli</taxon>
        <taxon>Bacillales</taxon>
        <taxon>Alicyclobacillaceae</taxon>
        <taxon>Alicyclobacillus</taxon>
    </lineage>
</organism>
<feature type="domain" description="Big-1" evidence="3">
    <location>
        <begin position="263"/>
        <end position="374"/>
    </location>
</feature>
<evidence type="ECO:0000313" key="5">
    <source>
        <dbReference type="Proteomes" id="UP001232973"/>
    </source>
</evidence>
<dbReference type="Gene3D" id="2.60.40.1080">
    <property type="match status" value="1"/>
</dbReference>
<dbReference type="InterPro" id="IPR008964">
    <property type="entry name" value="Invasin/intimin_cell_adhesion"/>
</dbReference>
<dbReference type="SUPFAM" id="SSF49373">
    <property type="entry name" value="Invasin/intimin cell-adhesion fragments"/>
    <property type="match status" value="2"/>
</dbReference>
<name>A0ABT9XGE1_9BACL</name>
<evidence type="ECO:0000313" key="4">
    <source>
        <dbReference type="EMBL" id="MDQ0189370.1"/>
    </source>
</evidence>
<dbReference type="InterPro" id="IPR003344">
    <property type="entry name" value="Big_1_dom"/>
</dbReference>
<feature type="signal peptide" evidence="2">
    <location>
        <begin position="1"/>
        <end position="33"/>
    </location>
</feature>
<proteinExistence type="inferred from homology"/>
<dbReference type="EMBL" id="JAUSTP010000007">
    <property type="protein sequence ID" value="MDQ0189370.1"/>
    <property type="molecule type" value="Genomic_DNA"/>
</dbReference>
<dbReference type="RefSeq" id="WP_274457033.1">
    <property type="nucleotide sequence ID" value="NZ_CP067097.1"/>
</dbReference>
<comment type="caution">
    <text evidence="4">The sequence shown here is derived from an EMBL/GenBank/DDBJ whole genome shotgun (WGS) entry which is preliminary data.</text>
</comment>
<dbReference type="Proteomes" id="UP001232973">
    <property type="component" value="Unassembled WGS sequence"/>
</dbReference>
<evidence type="ECO:0000259" key="3">
    <source>
        <dbReference type="PROSITE" id="PS51127"/>
    </source>
</evidence>
<evidence type="ECO:0000256" key="1">
    <source>
        <dbReference type="ARBA" id="ARBA00010116"/>
    </source>
</evidence>
<comment type="similarity">
    <text evidence="1">Belongs to the intimin/invasin family.</text>
</comment>
<protein>
    <recommendedName>
        <fullName evidence="3">Big-1 domain-containing protein</fullName>
    </recommendedName>
</protein>
<gene>
    <name evidence="4" type="ORF">J2S03_001202</name>
</gene>
<keyword evidence="5" id="KW-1185">Reference proteome</keyword>
<dbReference type="Gene3D" id="2.60.40.10">
    <property type="entry name" value="Immunoglobulins"/>
    <property type="match status" value="3"/>
</dbReference>
<dbReference type="InterPro" id="IPR013783">
    <property type="entry name" value="Ig-like_fold"/>
</dbReference>
<keyword evidence="2" id="KW-0732">Signal</keyword>
<feature type="chain" id="PRO_5046313816" description="Big-1 domain-containing protein" evidence="2">
    <location>
        <begin position="34"/>
        <end position="1040"/>
    </location>
</feature>
<evidence type="ECO:0000256" key="2">
    <source>
        <dbReference type="SAM" id="SignalP"/>
    </source>
</evidence>
<accession>A0ABT9XGE1</accession>
<sequence>MQLHNVQTHLKRTLTGIVAASMVLGSFAPAALAATSSSKYSWSHRAIENNGTTISALKNVPGFTYNGTYYISVYDVQYLLNQLGFTSTWDNGTLNIQTTNTVDSSKLPANQPSGANAFIQVNGKQVFKGNRIVVTPPGGKFATSFMQVFDLQQVLNALGFNASDYEGSAGIWNIVPPAAQAGALAITGAPTSNIAVNTPQSLGLTNNGAPVTQGVTWTVDNSGAVVDNNGNFVATKAGTYNVTASYEGKTVTTKIVVYGAAAGVQLAPTSSTLVANGVSTDTITATVVDANGNTVSDYNGTVDVYLTTSSSDTLTNPDGTKSAGNVSDPIAYTAKNGTVTITLNSGGSTTGTDTIYAGVPGAAGVVSPSDWTSTAVSVVAPVPAAVAFGSTAPTAIDSNVNYGTNYLSLPINVVDQSGNPIAQGNTTATVTVAGPATLSNGLTTDSVTLENGSGTVGIATNSNKTTGPITITVSVPGLGSVTKTLTAYVGGAYSQIALASAPANTSFTADQVAAATSSPFLTYKVDEEDANGNIADTGTGDTVSATVTGPSGASATDVTATPTYANGVETIALTYRSGKVVAGTYKVTISDSSHTSIEPLTETFTVTPGAPYDVTVKPMTITVPASNPSGTVSAQLVDQFGNVVKESGVVVDFTAGGTYAPTLSASSVATDSNGVASVTATEPNTPSDTGTVAVKIDPNWAAGNSLSEGSGNTSTLTVASSVVTKVGVTTDKTSYSADSATPELSFTEYDSAGAPMGDNLAYTVTGPTGFTTVTGTTTGTSPVTLPALTIAGTYTVTVTDTAAAGQPSATATFTVTPGALDKFASTVNGQDATTGVAVKADTPVAVVITAEDKNGNAVTATTPLTVSLNDVLSSDGSTAGNGAFSLSQGGSPVTTVTIPAGQSSVTVYYVNANADTYDLSATYQAAAANMALTTNFGGVGTAESSGPAAYSYSATVTLTDAEAAAFTSADPSKFTLSVGGDNYTYTTNAQPGLDQFTVTQGASPNDDQYTITFGSNDATLSGATATIGYPGVSSVTTPQF</sequence>
<reference evidence="4 5" key="1">
    <citation type="submission" date="2023-07" db="EMBL/GenBank/DDBJ databases">
        <title>Genomic Encyclopedia of Type Strains, Phase IV (KMG-IV): sequencing the most valuable type-strain genomes for metagenomic binning, comparative biology and taxonomic classification.</title>
        <authorList>
            <person name="Goeker M."/>
        </authorList>
    </citation>
    <scope>NUCLEOTIDE SEQUENCE [LARGE SCALE GENOMIC DNA]</scope>
    <source>
        <strain evidence="4 5">DSM 4006</strain>
    </source>
</reference>